<organism evidence="2 3">
    <name type="scientific">Metarhizium brunneum</name>
    <dbReference type="NCBI Taxonomy" id="500148"/>
    <lineage>
        <taxon>Eukaryota</taxon>
        <taxon>Fungi</taxon>
        <taxon>Dikarya</taxon>
        <taxon>Ascomycota</taxon>
        <taxon>Pezizomycotina</taxon>
        <taxon>Sordariomycetes</taxon>
        <taxon>Hypocreomycetidae</taxon>
        <taxon>Hypocreales</taxon>
        <taxon>Clavicipitaceae</taxon>
        <taxon>Metarhizium</taxon>
    </lineage>
</organism>
<dbReference type="KEGG" id="mbrn:90968293"/>
<feature type="region of interest" description="Disordered" evidence="1">
    <location>
        <begin position="1"/>
        <end position="23"/>
    </location>
</feature>
<protein>
    <submittedName>
        <fullName evidence="2">Uncharacterized protein</fullName>
    </submittedName>
</protein>
<evidence type="ECO:0000313" key="2">
    <source>
        <dbReference type="EMBL" id="QLI74813.1"/>
    </source>
</evidence>
<evidence type="ECO:0000256" key="1">
    <source>
        <dbReference type="SAM" id="MobiDB-lite"/>
    </source>
</evidence>
<keyword evidence="3" id="KW-1185">Reference proteome</keyword>
<dbReference type="GeneID" id="90968293"/>
<reference evidence="2 3" key="1">
    <citation type="submission" date="2020-07" db="EMBL/GenBank/DDBJ databases">
        <title>Telomere length de novo assembly of all 7 chromosomes of the fungus, Metarhizium brunneum, using a novel assembly pipeline.</title>
        <authorList>
            <person name="Saud z."/>
            <person name="Kortsinoglou A."/>
            <person name="Kouvelis V.N."/>
            <person name="Butt T.M."/>
        </authorList>
    </citation>
    <scope>NUCLEOTIDE SEQUENCE [LARGE SCALE GENOMIC DNA]</scope>
    <source>
        <strain evidence="2 3">4556</strain>
    </source>
</reference>
<dbReference type="RefSeq" id="XP_065988006.1">
    <property type="nucleotide sequence ID" value="XM_066131895.1"/>
</dbReference>
<sequence length="86" mass="9338">MSQPSSASDVGHLASTRRGRTRAVPEVRSMTVNAEIQKFHYLLFLELLWARILNVVLMNSISPGPPSGEEPQGEESDLSAGYAKPG</sequence>
<proteinExistence type="predicted"/>
<dbReference type="EMBL" id="CP058938">
    <property type="protein sequence ID" value="QLI74813.1"/>
    <property type="molecule type" value="Genomic_DNA"/>
</dbReference>
<feature type="region of interest" description="Disordered" evidence="1">
    <location>
        <begin position="60"/>
        <end position="86"/>
    </location>
</feature>
<gene>
    <name evidence="2" type="ORF">G6M90_00g113600</name>
</gene>
<dbReference type="Proteomes" id="UP000510686">
    <property type="component" value="Chromosome 7"/>
</dbReference>
<accession>A0A7D5V619</accession>
<name>A0A7D5V619_9HYPO</name>
<evidence type="ECO:0000313" key="3">
    <source>
        <dbReference type="Proteomes" id="UP000510686"/>
    </source>
</evidence>
<dbReference type="AlphaFoldDB" id="A0A7D5V619"/>